<reference evidence="2" key="1">
    <citation type="journal article" date="2019" name="Sci. Rep.">
        <title>Draft genome of Tanacetum cinerariifolium, the natural source of mosquito coil.</title>
        <authorList>
            <person name="Yamashiro T."/>
            <person name="Shiraishi A."/>
            <person name="Satake H."/>
            <person name="Nakayama K."/>
        </authorList>
    </citation>
    <scope>NUCLEOTIDE SEQUENCE</scope>
</reference>
<evidence type="ECO:0000256" key="1">
    <source>
        <dbReference type="SAM" id="MobiDB-lite"/>
    </source>
</evidence>
<comment type="caution">
    <text evidence="2">The sequence shown here is derived from an EMBL/GenBank/DDBJ whole genome shotgun (WGS) entry which is preliminary data.</text>
</comment>
<organism evidence="2">
    <name type="scientific">Tanacetum cinerariifolium</name>
    <name type="common">Dalmatian daisy</name>
    <name type="synonym">Chrysanthemum cinerariifolium</name>
    <dbReference type="NCBI Taxonomy" id="118510"/>
    <lineage>
        <taxon>Eukaryota</taxon>
        <taxon>Viridiplantae</taxon>
        <taxon>Streptophyta</taxon>
        <taxon>Embryophyta</taxon>
        <taxon>Tracheophyta</taxon>
        <taxon>Spermatophyta</taxon>
        <taxon>Magnoliopsida</taxon>
        <taxon>eudicotyledons</taxon>
        <taxon>Gunneridae</taxon>
        <taxon>Pentapetalae</taxon>
        <taxon>asterids</taxon>
        <taxon>campanulids</taxon>
        <taxon>Asterales</taxon>
        <taxon>Asteraceae</taxon>
        <taxon>Asteroideae</taxon>
        <taxon>Anthemideae</taxon>
        <taxon>Anthemidinae</taxon>
        <taxon>Tanacetum</taxon>
    </lineage>
</organism>
<protein>
    <submittedName>
        <fullName evidence="2">Uncharacterized protein</fullName>
    </submittedName>
</protein>
<accession>A0A699UYQ5</accession>
<gene>
    <name evidence="2" type="ORF">Tci_899639</name>
</gene>
<feature type="non-terminal residue" evidence="2">
    <location>
        <position position="1"/>
    </location>
</feature>
<name>A0A699UYQ5_TANCI</name>
<evidence type="ECO:0000313" key="2">
    <source>
        <dbReference type="EMBL" id="GFD27670.1"/>
    </source>
</evidence>
<dbReference type="AlphaFoldDB" id="A0A699UYQ5"/>
<proteinExistence type="predicted"/>
<feature type="region of interest" description="Disordered" evidence="1">
    <location>
        <begin position="28"/>
        <end position="55"/>
    </location>
</feature>
<dbReference type="EMBL" id="BKCJ011378908">
    <property type="protein sequence ID" value="GFD27670.1"/>
    <property type="molecule type" value="Genomic_DNA"/>
</dbReference>
<feature type="compositionally biased region" description="Gly residues" evidence="1">
    <location>
        <begin position="45"/>
        <end position="55"/>
    </location>
</feature>
<sequence length="55" mass="6056">RQTNTPNDWWRPVTLVRWWCGLGDDGAARGWRQRGGVDDDEESGAEGGGGNGVVW</sequence>